<evidence type="ECO:0000313" key="1">
    <source>
        <dbReference type="EMBL" id="EMA49262.1"/>
    </source>
</evidence>
<accession>M0MU49</accession>
<dbReference type="PATRIC" id="fig|1227457.3.peg.3815"/>
<name>M0MU49_9EURY</name>
<dbReference type="Proteomes" id="UP000011680">
    <property type="component" value="Unassembled WGS sequence"/>
</dbReference>
<proteinExistence type="predicted"/>
<comment type="caution">
    <text evidence="1">The sequence shown here is derived from an EMBL/GenBank/DDBJ whole genome shotgun (WGS) entry which is preliminary data.</text>
</comment>
<protein>
    <submittedName>
        <fullName evidence="1">Uncharacterized protein</fullName>
    </submittedName>
</protein>
<sequence length="287" mass="32359">MDARTAGNDLDVETQRTGGLCKSSIILTGDGIVTEYNLRLPPIDADECPKKTIESQLVSISRNARREVLNRGSVEEYIFARPRFPDEIEDDMRGYIRSRGYLGGSVPEREWYPHIRSSECSVPASAFLDFTESALARYDRRFPESRRWATPEAGRAETETDPLDELRESVIEFHADDSGASIAFRLPEADEQSRMQISDSEVCSYELALPPHDPDEFGKILLRKAIEHVIETRGILLNGDQLLDASGDVYRPYIENQACSEPLDTVAGDVTILIDAYDMIRERSRHS</sequence>
<gene>
    <name evidence="1" type="ORF">C451_19461</name>
</gene>
<reference evidence="1 2" key="1">
    <citation type="journal article" date="2014" name="PLoS Genet.">
        <title>Phylogenetically driven sequencing of extremely halophilic archaea reveals strategies for static and dynamic osmo-response.</title>
        <authorList>
            <person name="Becker E.A."/>
            <person name="Seitzer P.M."/>
            <person name="Tritt A."/>
            <person name="Larsen D."/>
            <person name="Krusor M."/>
            <person name="Yao A.I."/>
            <person name="Wu D."/>
            <person name="Madern D."/>
            <person name="Eisen J.A."/>
            <person name="Darling A.E."/>
            <person name="Facciotti M.T."/>
        </authorList>
    </citation>
    <scope>NUCLEOTIDE SEQUENCE [LARGE SCALE GENOMIC DNA]</scope>
    <source>
        <strain evidence="1 2">JCM 13552</strain>
    </source>
</reference>
<keyword evidence="2" id="KW-1185">Reference proteome</keyword>
<dbReference type="AlphaFoldDB" id="M0MU49"/>
<organism evidence="1 2">
    <name type="scientific">Halococcus thailandensis JCM 13552</name>
    <dbReference type="NCBI Taxonomy" id="1227457"/>
    <lineage>
        <taxon>Archaea</taxon>
        <taxon>Methanobacteriati</taxon>
        <taxon>Methanobacteriota</taxon>
        <taxon>Stenosarchaea group</taxon>
        <taxon>Halobacteria</taxon>
        <taxon>Halobacteriales</taxon>
        <taxon>Halococcaceae</taxon>
        <taxon>Halococcus</taxon>
    </lineage>
</organism>
<dbReference type="EMBL" id="AOMF01000176">
    <property type="protein sequence ID" value="EMA49262.1"/>
    <property type="molecule type" value="Genomic_DNA"/>
</dbReference>
<evidence type="ECO:0000313" key="2">
    <source>
        <dbReference type="Proteomes" id="UP000011680"/>
    </source>
</evidence>